<evidence type="ECO:0000313" key="14">
    <source>
        <dbReference type="Proteomes" id="UP001165405"/>
    </source>
</evidence>
<keyword evidence="7" id="KW-0255">Endonuclease</keyword>
<dbReference type="GO" id="GO:0003677">
    <property type="term" value="F:DNA binding"/>
    <property type="evidence" value="ECO:0007669"/>
    <property type="project" value="UniProtKB-KW"/>
</dbReference>
<dbReference type="Gene3D" id="3.90.1570.50">
    <property type="match status" value="1"/>
</dbReference>
<dbReference type="Pfam" id="PF18766">
    <property type="entry name" value="SWI2_SNF2"/>
    <property type="match status" value="1"/>
</dbReference>
<dbReference type="PANTHER" id="PTHR30195">
    <property type="entry name" value="TYPE I SITE-SPECIFIC DEOXYRIBONUCLEASE PROTEIN SUBUNIT M AND R"/>
    <property type="match status" value="1"/>
</dbReference>
<dbReference type="SUPFAM" id="SSF52540">
    <property type="entry name" value="P-loop containing nucleoside triphosphate hydrolases"/>
    <property type="match status" value="1"/>
</dbReference>
<comment type="subunit">
    <text evidence="3 11">The type I restriction/modification system is composed of three polypeptides R, M and S.</text>
</comment>
<keyword evidence="6 11" id="KW-0680">Restriction system</keyword>
<dbReference type="CDD" id="cd18800">
    <property type="entry name" value="SF2_C_EcoR124I-like"/>
    <property type="match status" value="1"/>
</dbReference>
<evidence type="ECO:0000256" key="4">
    <source>
        <dbReference type="ARBA" id="ARBA00022722"/>
    </source>
</evidence>
<evidence type="ECO:0000256" key="2">
    <source>
        <dbReference type="ARBA" id="ARBA00008598"/>
    </source>
</evidence>
<keyword evidence="14" id="KW-1185">Reference proteome</keyword>
<accession>A0AA41QFT0</accession>
<evidence type="ECO:0000256" key="8">
    <source>
        <dbReference type="ARBA" id="ARBA00022801"/>
    </source>
</evidence>
<dbReference type="GO" id="GO:0005524">
    <property type="term" value="F:ATP binding"/>
    <property type="evidence" value="ECO:0007669"/>
    <property type="project" value="UniProtKB-KW"/>
</dbReference>
<keyword evidence="5 11" id="KW-0547">Nucleotide-binding</keyword>
<reference evidence="13" key="1">
    <citation type="submission" date="2022-01" db="EMBL/GenBank/DDBJ databases">
        <title>Antribacter sp. nov., isolated from Guizhou of China.</title>
        <authorList>
            <person name="Chengliang C."/>
            <person name="Ya Z."/>
        </authorList>
    </citation>
    <scope>NUCLEOTIDE SEQUENCE</scope>
    <source>
        <strain evidence="13">KLBMP 9083</strain>
    </source>
</reference>
<evidence type="ECO:0000313" key="13">
    <source>
        <dbReference type="EMBL" id="MCF4122000.1"/>
    </source>
</evidence>
<dbReference type="InterPro" id="IPR055180">
    <property type="entry name" value="HsdR_RecA-like_helicase_dom_2"/>
</dbReference>
<dbReference type="Gene3D" id="3.40.50.300">
    <property type="entry name" value="P-loop containing nucleotide triphosphate hydrolases"/>
    <property type="match status" value="2"/>
</dbReference>
<dbReference type="EC" id="3.1.21.3" evidence="11"/>
<dbReference type="InterPro" id="IPR040980">
    <property type="entry name" value="SWI2_SNF2"/>
</dbReference>
<comment type="catalytic activity">
    <reaction evidence="1 11">
        <text>Endonucleolytic cleavage of DNA to give random double-stranded fragments with terminal 5'-phosphates, ATP is simultaneously hydrolyzed.</text>
        <dbReference type="EC" id="3.1.21.3"/>
    </reaction>
</comment>
<name>A0AA41QFT0_9MICO</name>
<evidence type="ECO:0000256" key="10">
    <source>
        <dbReference type="ARBA" id="ARBA00023125"/>
    </source>
</evidence>
<dbReference type="AlphaFoldDB" id="A0AA41QFT0"/>
<evidence type="ECO:0000256" key="9">
    <source>
        <dbReference type="ARBA" id="ARBA00022840"/>
    </source>
</evidence>
<dbReference type="SMART" id="SM00487">
    <property type="entry name" value="DEXDc"/>
    <property type="match status" value="1"/>
</dbReference>
<protein>
    <recommendedName>
        <fullName evidence="11">Type I restriction enzyme endonuclease subunit</fullName>
        <shortName evidence="11">R protein</shortName>
        <ecNumber evidence="11">3.1.21.3</ecNumber>
    </recommendedName>
</protein>
<dbReference type="Pfam" id="PF04313">
    <property type="entry name" value="HSDR_N"/>
    <property type="match status" value="1"/>
</dbReference>
<evidence type="ECO:0000256" key="7">
    <source>
        <dbReference type="ARBA" id="ARBA00022759"/>
    </source>
</evidence>
<dbReference type="InterPro" id="IPR014001">
    <property type="entry name" value="Helicase_ATP-bd"/>
</dbReference>
<dbReference type="InterPro" id="IPR004473">
    <property type="entry name" value="Restrct_endonuc_typeI_HsdR"/>
</dbReference>
<dbReference type="CDD" id="cd18030">
    <property type="entry name" value="DEXHc_RE_I_HsdR"/>
    <property type="match status" value="1"/>
</dbReference>
<keyword evidence="4" id="KW-0540">Nuclease</keyword>
<proteinExistence type="inferred from homology"/>
<comment type="function">
    <text evidence="11">Subunit R is required for both nuclease and ATPase activities, but not for modification.</text>
</comment>
<evidence type="ECO:0000256" key="11">
    <source>
        <dbReference type="RuleBase" id="RU364115"/>
    </source>
</evidence>
<dbReference type="InterPro" id="IPR027417">
    <property type="entry name" value="P-loop_NTPase"/>
</dbReference>
<dbReference type="CDD" id="cd22332">
    <property type="entry name" value="HsdR_N"/>
    <property type="match status" value="1"/>
</dbReference>
<dbReference type="InterPro" id="IPR051268">
    <property type="entry name" value="Type-I_R_enzyme_R_subunit"/>
</dbReference>
<evidence type="ECO:0000256" key="1">
    <source>
        <dbReference type="ARBA" id="ARBA00000851"/>
    </source>
</evidence>
<dbReference type="PANTHER" id="PTHR30195:SF15">
    <property type="entry name" value="TYPE I RESTRICTION ENZYME HINDI ENDONUCLEASE SUBUNIT"/>
    <property type="match status" value="1"/>
</dbReference>
<comment type="caution">
    <text evidence="13">The sequence shown here is derived from an EMBL/GenBank/DDBJ whole genome shotgun (WGS) entry which is preliminary data.</text>
</comment>
<comment type="similarity">
    <text evidence="2 11">Belongs to the HsdR family.</text>
</comment>
<feature type="domain" description="Helicase ATP-binding" evidence="12">
    <location>
        <begin position="268"/>
        <end position="442"/>
    </location>
</feature>
<organism evidence="13 14">
    <name type="scientific">Antribacter soli</name>
    <dbReference type="NCBI Taxonomy" id="2910976"/>
    <lineage>
        <taxon>Bacteria</taxon>
        <taxon>Bacillati</taxon>
        <taxon>Actinomycetota</taxon>
        <taxon>Actinomycetes</taxon>
        <taxon>Micrococcales</taxon>
        <taxon>Promicromonosporaceae</taxon>
        <taxon>Antribacter</taxon>
    </lineage>
</organism>
<dbReference type="PROSITE" id="PS51192">
    <property type="entry name" value="HELICASE_ATP_BIND_1"/>
    <property type="match status" value="1"/>
</dbReference>
<dbReference type="NCBIfam" id="TIGR00348">
    <property type="entry name" value="hsdR"/>
    <property type="match status" value="1"/>
</dbReference>
<keyword evidence="8 11" id="KW-0378">Hydrolase</keyword>
<dbReference type="InterPro" id="IPR007409">
    <property type="entry name" value="Restrct_endonuc_type1_HsdR_N"/>
</dbReference>
<dbReference type="EMBL" id="JAKGSG010000036">
    <property type="protein sequence ID" value="MCF4122000.1"/>
    <property type="molecule type" value="Genomic_DNA"/>
</dbReference>
<keyword evidence="9 11" id="KW-0067">ATP-binding</keyword>
<dbReference type="GO" id="GO:0009307">
    <property type="term" value="P:DNA restriction-modification system"/>
    <property type="evidence" value="ECO:0007669"/>
    <property type="project" value="UniProtKB-KW"/>
</dbReference>
<keyword evidence="10 11" id="KW-0238">DNA-binding</keyword>
<dbReference type="RefSeq" id="WP_236089798.1">
    <property type="nucleotide sequence ID" value="NZ_JAKGSG010000036.1"/>
</dbReference>
<dbReference type="GO" id="GO:0009035">
    <property type="term" value="F:type I site-specific deoxyribonuclease activity"/>
    <property type="evidence" value="ECO:0007669"/>
    <property type="project" value="UniProtKB-EC"/>
</dbReference>
<gene>
    <name evidence="13" type="ORF">L1785_13530</name>
</gene>
<evidence type="ECO:0000259" key="12">
    <source>
        <dbReference type="PROSITE" id="PS51192"/>
    </source>
</evidence>
<evidence type="ECO:0000256" key="3">
    <source>
        <dbReference type="ARBA" id="ARBA00011296"/>
    </source>
</evidence>
<evidence type="ECO:0000256" key="6">
    <source>
        <dbReference type="ARBA" id="ARBA00022747"/>
    </source>
</evidence>
<evidence type="ECO:0000256" key="5">
    <source>
        <dbReference type="ARBA" id="ARBA00022741"/>
    </source>
</evidence>
<dbReference type="Proteomes" id="UP001165405">
    <property type="component" value="Unassembled WGS sequence"/>
</dbReference>
<dbReference type="Pfam" id="PF22679">
    <property type="entry name" value="T1R_D3-like"/>
    <property type="match status" value="1"/>
</dbReference>
<sequence>MTEVGQPERETQDRVVALLTERLGYEPLGSWQYRAGNANVEEAKLASYLTKTRRYTDDVVRAAVKQAKHAAVVGGTRRLFDANRDVYLLLRYGVKVKDSTGEKVTTVWLIDWDHPEENHFAVAEEVAVDGPHSKRPDVVLYVNGLALGVIELKRSNVAVSEGIRQHLGNQQQDFIRPFFATAQLLFAGNDVEGLRYGVIETLERYWLTWKEPEESPVGSDATGRLDQALVQMCSKARFLELLHDFVVFDSGVKKTARHNQYFGVKAAQKRVRSREGGIIWHTQGSGKSLTMVWLAKWIRENVDGSRVLIITDRTELDEQIAKVFAGVEEQIYRTTTGADLLAQLDKHDPWLICSLVHKFRRGHSEDESPEAEAERDKATADFVRQVTSSVPDGFQAKGNLFVFVDEAHRTQSGKMHIAMKKLLPGAMFIGFTGTPLLKADKATSIETFGSFIHTYKFDEAVADGVVLDLRYQARDIDQDLTSPSRVDKWFEAKTRGLTDLSKAALKKRWGTMQKVVSSEPRARQIVQDILLDMETEPRLVSRRGNAILVGQSIYQACKFYEMFVDAGFAGQCAIITSYEPSASEVSKENSGEGRTEKRRQYDIYRRMLADYFGEPEDVASTPERIERFEIEVKQKFIDEPGQMRLLIVVDKLLTGFDAPSATYLYIDKPMRDHGLFQAICRVNRLDEEDKTYGYVVDYRDLFKSLENAIGDYTSGALDGYERKDIEGLLKDRLKQAREDLDEALEKARALVEPVAPPKGTLEHQHYFCAIEAGNAAQLKANEPKRVELYKTVSTLVRAYGAIANDLAAVGYPVAEAEAIKKEVSHFVAVRDEVRLGAGEKLDLKQFEAGMRMLLDTYISASPSEEVATLEKGLVQMVVERGKDAISGLPAGLRNNPKAASETIVNNVRRTIVDEHAMNPKYYDAMSTLLDALIEQRRQNAIEYEEYLRRLIDLTEQVGRKDFEGDYPSWATTPARRALVDLTWPSGFDVAVVHSAIQHGKEHGWTNHVRKRKALRNALRPVVPAEWLDGDIDNLLDHIEKHHEYQ</sequence>